<sequence>MKFSLGGFYEPTPAGVRKVGDVLQYGAQIAAGASIINEKPELGLLVMIIGSIGKVLSNFFVEEQK</sequence>
<organism evidence="1">
    <name type="scientific">uncultured Caudovirales phage</name>
    <dbReference type="NCBI Taxonomy" id="2100421"/>
    <lineage>
        <taxon>Viruses</taxon>
        <taxon>Duplodnaviria</taxon>
        <taxon>Heunggongvirae</taxon>
        <taxon>Uroviricota</taxon>
        <taxon>Caudoviricetes</taxon>
        <taxon>Peduoviridae</taxon>
        <taxon>Maltschvirus</taxon>
        <taxon>Maltschvirus maltsch</taxon>
    </lineage>
</organism>
<reference evidence="1" key="1">
    <citation type="submission" date="2020-04" db="EMBL/GenBank/DDBJ databases">
        <authorList>
            <person name="Chiriac C."/>
            <person name="Salcher M."/>
            <person name="Ghai R."/>
            <person name="Kavagutti S V."/>
        </authorList>
    </citation>
    <scope>NUCLEOTIDE SEQUENCE</scope>
</reference>
<evidence type="ECO:0000313" key="1">
    <source>
        <dbReference type="EMBL" id="CAB4157467.1"/>
    </source>
</evidence>
<gene>
    <name evidence="1" type="ORF">UFOVP683_25</name>
</gene>
<name>A0A6J5NF84_9CAUD</name>
<proteinExistence type="predicted"/>
<accession>A0A6J5NF84</accession>
<dbReference type="EMBL" id="LR796653">
    <property type="protein sequence ID" value="CAB4157467.1"/>
    <property type="molecule type" value="Genomic_DNA"/>
</dbReference>
<protein>
    <submittedName>
        <fullName evidence="1">Uncharacterized protein</fullName>
    </submittedName>
</protein>